<sequence>MQILLISCTQTIAVLYRHVLEDSYCLFCSISKQRFTCLMSRKTAEVTL</sequence>
<evidence type="ECO:0000313" key="1">
    <source>
        <dbReference type="EMBL" id="JAH24158.1"/>
    </source>
</evidence>
<organism evidence="1">
    <name type="scientific">Anguilla anguilla</name>
    <name type="common">European freshwater eel</name>
    <name type="synonym">Muraena anguilla</name>
    <dbReference type="NCBI Taxonomy" id="7936"/>
    <lineage>
        <taxon>Eukaryota</taxon>
        <taxon>Metazoa</taxon>
        <taxon>Chordata</taxon>
        <taxon>Craniata</taxon>
        <taxon>Vertebrata</taxon>
        <taxon>Euteleostomi</taxon>
        <taxon>Actinopterygii</taxon>
        <taxon>Neopterygii</taxon>
        <taxon>Teleostei</taxon>
        <taxon>Anguilliformes</taxon>
        <taxon>Anguillidae</taxon>
        <taxon>Anguilla</taxon>
    </lineage>
</organism>
<protein>
    <submittedName>
        <fullName evidence="1">Uncharacterized protein</fullName>
    </submittedName>
</protein>
<name>A0A0E9R730_ANGAN</name>
<dbReference type="AlphaFoldDB" id="A0A0E9R730"/>
<proteinExistence type="predicted"/>
<reference evidence="1" key="1">
    <citation type="submission" date="2014-11" db="EMBL/GenBank/DDBJ databases">
        <authorList>
            <person name="Amaro Gonzalez C."/>
        </authorList>
    </citation>
    <scope>NUCLEOTIDE SEQUENCE</scope>
</reference>
<accession>A0A0E9R730</accession>
<reference evidence="1" key="2">
    <citation type="journal article" date="2015" name="Fish Shellfish Immunol.">
        <title>Early steps in the European eel (Anguilla anguilla)-Vibrio vulnificus interaction in the gills: Role of the RtxA13 toxin.</title>
        <authorList>
            <person name="Callol A."/>
            <person name="Pajuelo D."/>
            <person name="Ebbesson L."/>
            <person name="Teles M."/>
            <person name="MacKenzie S."/>
            <person name="Amaro C."/>
        </authorList>
    </citation>
    <scope>NUCLEOTIDE SEQUENCE</scope>
</reference>
<dbReference type="EMBL" id="GBXM01084419">
    <property type="protein sequence ID" value="JAH24158.1"/>
    <property type="molecule type" value="Transcribed_RNA"/>
</dbReference>